<dbReference type="GO" id="GO:0046654">
    <property type="term" value="P:tetrahydrofolate biosynthetic process"/>
    <property type="evidence" value="ECO:0007669"/>
    <property type="project" value="UniProtKB-UniPathway"/>
</dbReference>
<dbReference type="GO" id="GO:0004146">
    <property type="term" value="F:dihydrofolate reductase activity"/>
    <property type="evidence" value="ECO:0007669"/>
    <property type="project" value="UniProtKB-EC"/>
</dbReference>
<organism evidence="10 11">
    <name type="scientific">Aeromicrobium choanae</name>
    <dbReference type="NCBI Taxonomy" id="1736691"/>
    <lineage>
        <taxon>Bacteria</taxon>
        <taxon>Bacillati</taxon>
        <taxon>Actinomycetota</taxon>
        <taxon>Actinomycetes</taxon>
        <taxon>Propionibacteriales</taxon>
        <taxon>Nocardioidaceae</taxon>
        <taxon>Aeromicrobium</taxon>
    </lineage>
</organism>
<evidence type="ECO:0000313" key="11">
    <source>
        <dbReference type="Proteomes" id="UP000191040"/>
    </source>
</evidence>
<dbReference type="GO" id="GO:0005829">
    <property type="term" value="C:cytosol"/>
    <property type="evidence" value="ECO:0007669"/>
    <property type="project" value="TreeGrafter"/>
</dbReference>
<dbReference type="InterPro" id="IPR024072">
    <property type="entry name" value="DHFR-like_dom_sf"/>
</dbReference>
<dbReference type="Proteomes" id="UP000191040">
    <property type="component" value="Chromosome I"/>
</dbReference>
<comment type="pathway">
    <text evidence="1 7">Cofactor biosynthesis; tetrahydrofolate biosynthesis; 5,6,7,8-tetrahydrofolate from 7,8-dihydrofolate: step 1/1.</text>
</comment>
<dbReference type="SUPFAM" id="SSF53597">
    <property type="entry name" value="Dihydrofolate reductase-like"/>
    <property type="match status" value="1"/>
</dbReference>
<keyword evidence="4 7" id="KW-0554">One-carbon metabolism</keyword>
<evidence type="ECO:0000313" key="10">
    <source>
        <dbReference type="EMBL" id="SKB03243.1"/>
    </source>
</evidence>
<dbReference type="PANTHER" id="PTHR48069:SF3">
    <property type="entry name" value="DIHYDROFOLATE REDUCTASE"/>
    <property type="match status" value="1"/>
</dbReference>
<dbReference type="Pfam" id="PF00186">
    <property type="entry name" value="DHFR_1"/>
    <property type="match status" value="1"/>
</dbReference>
<evidence type="ECO:0000256" key="3">
    <source>
        <dbReference type="ARBA" id="ARBA00012856"/>
    </source>
</evidence>
<dbReference type="RefSeq" id="WP_078698414.1">
    <property type="nucleotide sequence ID" value="NZ_LT796768.1"/>
</dbReference>
<dbReference type="PIRSF" id="PIRSF000194">
    <property type="entry name" value="DHFR"/>
    <property type="match status" value="1"/>
</dbReference>
<proteinExistence type="inferred from homology"/>
<dbReference type="GO" id="GO:0046452">
    <property type="term" value="P:dihydrofolate metabolic process"/>
    <property type="evidence" value="ECO:0007669"/>
    <property type="project" value="TreeGrafter"/>
</dbReference>
<feature type="domain" description="DHFR" evidence="9">
    <location>
        <begin position="2"/>
        <end position="162"/>
    </location>
</feature>
<accession>A0A1T4YNH7</accession>
<dbReference type="PROSITE" id="PS00075">
    <property type="entry name" value="DHFR_1"/>
    <property type="match status" value="1"/>
</dbReference>
<evidence type="ECO:0000256" key="1">
    <source>
        <dbReference type="ARBA" id="ARBA00004903"/>
    </source>
</evidence>
<name>A0A1T4YNH7_9ACTN</name>
<dbReference type="UniPathway" id="UPA00077">
    <property type="reaction ID" value="UER00158"/>
</dbReference>
<dbReference type="InterPro" id="IPR012259">
    <property type="entry name" value="DHFR"/>
</dbReference>
<evidence type="ECO:0000256" key="7">
    <source>
        <dbReference type="PIRNR" id="PIRNR000194"/>
    </source>
</evidence>
<comment type="catalytic activity">
    <reaction evidence="7">
        <text>(6S)-5,6,7,8-tetrahydrofolate + NADP(+) = 7,8-dihydrofolate + NADPH + H(+)</text>
        <dbReference type="Rhea" id="RHEA:15009"/>
        <dbReference type="ChEBI" id="CHEBI:15378"/>
        <dbReference type="ChEBI" id="CHEBI:57451"/>
        <dbReference type="ChEBI" id="CHEBI:57453"/>
        <dbReference type="ChEBI" id="CHEBI:57783"/>
        <dbReference type="ChEBI" id="CHEBI:58349"/>
        <dbReference type="EC" id="1.5.1.3"/>
    </reaction>
</comment>
<dbReference type="GO" id="GO:0050661">
    <property type="term" value="F:NADP binding"/>
    <property type="evidence" value="ECO:0007669"/>
    <property type="project" value="InterPro"/>
</dbReference>
<evidence type="ECO:0000256" key="6">
    <source>
        <dbReference type="ARBA" id="ARBA00023002"/>
    </source>
</evidence>
<evidence type="ECO:0000256" key="4">
    <source>
        <dbReference type="ARBA" id="ARBA00022563"/>
    </source>
</evidence>
<evidence type="ECO:0000259" key="9">
    <source>
        <dbReference type="PROSITE" id="PS51330"/>
    </source>
</evidence>
<dbReference type="GO" id="GO:0006730">
    <property type="term" value="P:one-carbon metabolic process"/>
    <property type="evidence" value="ECO:0007669"/>
    <property type="project" value="UniProtKB-KW"/>
</dbReference>
<dbReference type="PANTHER" id="PTHR48069">
    <property type="entry name" value="DIHYDROFOLATE REDUCTASE"/>
    <property type="match status" value="1"/>
</dbReference>
<evidence type="ECO:0000256" key="8">
    <source>
        <dbReference type="RuleBase" id="RU004474"/>
    </source>
</evidence>
<dbReference type="CDD" id="cd00209">
    <property type="entry name" value="DHFR"/>
    <property type="match status" value="1"/>
</dbReference>
<dbReference type="InterPro" id="IPR001796">
    <property type="entry name" value="DHFR_dom"/>
</dbReference>
<evidence type="ECO:0000256" key="5">
    <source>
        <dbReference type="ARBA" id="ARBA00022857"/>
    </source>
</evidence>
<keyword evidence="5 7" id="KW-0521">NADP</keyword>
<dbReference type="AlphaFoldDB" id="A0A1T4YNH7"/>
<reference evidence="11" key="1">
    <citation type="submission" date="2017-02" db="EMBL/GenBank/DDBJ databases">
        <authorList>
            <person name="Varghese N."/>
            <person name="Submissions S."/>
        </authorList>
    </citation>
    <scope>NUCLEOTIDE SEQUENCE [LARGE SCALE GENOMIC DNA]</scope>
    <source>
        <strain evidence="11">9H-4</strain>
    </source>
</reference>
<gene>
    <name evidence="10" type="ORF">SAMN06295964_0198</name>
</gene>
<sequence>MTVTIAVAVGANGVIGFDGGMPWPRTGDMRQFKELTWGHPIVMGRATYASIGRPLPGRTSVVLTRQPDFDPGDPAVIVANDLDTALARARELDDEVFLIGGAAVFDEALARDLVDALVVTHVPLSPPGDTFFGPVDPDRWTETDRQRHAGTPDYEIATYVRR</sequence>
<protein>
    <recommendedName>
        <fullName evidence="3 7">Dihydrofolate reductase</fullName>
        <ecNumber evidence="3 7">1.5.1.3</ecNumber>
    </recommendedName>
</protein>
<dbReference type="Gene3D" id="3.40.430.10">
    <property type="entry name" value="Dihydrofolate Reductase, subunit A"/>
    <property type="match status" value="1"/>
</dbReference>
<dbReference type="STRING" id="1736691.SAMN06295964_0198"/>
<dbReference type="GO" id="GO:0046655">
    <property type="term" value="P:folic acid metabolic process"/>
    <property type="evidence" value="ECO:0007669"/>
    <property type="project" value="TreeGrafter"/>
</dbReference>
<dbReference type="InterPro" id="IPR017925">
    <property type="entry name" value="DHFR_CS"/>
</dbReference>
<dbReference type="EMBL" id="LT796768">
    <property type="protein sequence ID" value="SKB03243.1"/>
    <property type="molecule type" value="Genomic_DNA"/>
</dbReference>
<dbReference type="OrthoDB" id="9804315at2"/>
<keyword evidence="6 7" id="KW-0560">Oxidoreductase</keyword>
<dbReference type="EC" id="1.5.1.3" evidence="3 7"/>
<dbReference type="PRINTS" id="PR00070">
    <property type="entry name" value="DHFR"/>
</dbReference>
<comment type="similarity">
    <text evidence="2 7 8">Belongs to the dihydrofolate reductase family.</text>
</comment>
<keyword evidence="11" id="KW-1185">Reference proteome</keyword>
<evidence type="ECO:0000256" key="2">
    <source>
        <dbReference type="ARBA" id="ARBA00009539"/>
    </source>
</evidence>
<dbReference type="PROSITE" id="PS51330">
    <property type="entry name" value="DHFR_2"/>
    <property type="match status" value="1"/>
</dbReference>
<comment type="function">
    <text evidence="7">Key enzyme in folate metabolism. Catalyzes an essential reaction for de novo glycine and purine synthesis, and for DNA precursor synthesis.</text>
</comment>